<feature type="compositionally biased region" description="Pro residues" evidence="1">
    <location>
        <begin position="1"/>
        <end position="12"/>
    </location>
</feature>
<feature type="region of interest" description="Disordered" evidence="1">
    <location>
        <begin position="1"/>
        <end position="21"/>
    </location>
</feature>
<accession>A0ABU4VKF0</accession>
<proteinExistence type="predicted"/>
<protein>
    <submittedName>
        <fullName evidence="2">Uncharacterized protein</fullName>
    </submittedName>
</protein>
<sequence>MPLTHPPTPLPSLEPVSAADARRQLREQIARLERELSDAQAERSRHDISPLVRTRTRSHGARLLSLGQLEEIRDALVDARSEIGDASAEIEARRLLLDAMRENPRAFKGRKLTSRDLGEPGCHVYKVAPVLGVVGRFTGWWRVKVSSGCPLARRRPGRRCPPGRGGPPRRALSAGGSRRSGPSSGCASPRRRP</sequence>
<evidence type="ECO:0000313" key="3">
    <source>
        <dbReference type="Proteomes" id="UP001277761"/>
    </source>
</evidence>
<feature type="region of interest" description="Disordered" evidence="1">
    <location>
        <begin position="152"/>
        <end position="193"/>
    </location>
</feature>
<feature type="compositionally biased region" description="Low complexity" evidence="1">
    <location>
        <begin position="168"/>
        <end position="193"/>
    </location>
</feature>
<reference evidence="2 3" key="1">
    <citation type="submission" date="2023-11" db="EMBL/GenBank/DDBJ databases">
        <authorList>
            <person name="Xu M."/>
            <person name="Jiang T."/>
        </authorList>
    </citation>
    <scope>NUCLEOTIDE SEQUENCE [LARGE SCALE GENOMIC DNA]</scope>
    <source>
        <strain evidence="2 3">SD</strain>
    </source>
</reference>
<comment type="caution">
    <text evidence="2">The sequence shown here is derived from an EMBL/GenBank/DDBJ whole genome shotgun (WGS) entry which is preliminary data.</text>
</comment>
<dbReference type="EMBL" id="JAXAVX010000004">
    <property type="protein sequence ID" value="MDX8151950.1"/>
    <property type="molecule type" value="Genomic_DNA"/>
</dbReference>
<dbReference type="Proteomes" id="UP001277761">
    <property type="component" value="Unassembled WGS sequence"/>
</dbReference>
<organism evidence="2 3">
    <name type="scientific">Patulibacter brassicae</name>
    <dbReference type="NCBI Taxonomy" id="1705717"/>
    <lineage>
        <taxon>Bacteria</taxon>
        <taxon>Bacillati</taxon>
        <taxon>Actinomycetota</taxon>
        <taxon>Thermoleophilia</taxon>
        <taxon>Solirubrobacterales</taxon>
        <taxon>Patulibacteraceae</taxon>
        <taxon>Patulibacter</taxon>
    </lineage>
</organism>
<dbReference type="RefSeq" id="WP_319954105.1">
    <property type="nucleotide sequence ID" value="NZ_JAXAVX010000004.1"/>
</dbReference>
<keyword evidence="3" id="KW-1185">Reference proteome</keyword>
<evidence type="ECO:0000256" key="1">
    <source>
        <dbReference type="SAM" id="MobiDB-lite"/>
    </source>
</evidence>
<gene>
    <name evidence="2" type="ORF">SK069_10130</name>
</gene>
<evidence type="ECO:0000313" key="2">
    <source>
        <dbReference type="EMBL" id="MDX8151950.1"/>
    </source>
</evidence>
<name>A0ABU4VKF0_9ACTN</name>